<evidence type="ECO:0000256" key="1">
    <source>
        <dbReference type="SAM" id="MobiDB-lite"/>
    </source>
</evidence>
<name>A0A8J5JJ06_HOMAM</name>
<dbReference type="AlphaFoldDB" id="A0A8J5JJ06"/>
<dbReference type="Proteomes" id="UP000747542">
    <property type="component" value="Unassembled WGS sequence"/>
</dbReference>
<comment type="caution">
    <text evidence="3">The sequence shown here is derived from an EMBL/GenBank/DDBJ whole genome shotgun (WGS) entry which is preliminary data.</text>
</comment>
<dbReference type="PANTHER" id="PTHR36694:SF4">
    <property type="entry name" value="LD42595P"/>
    <property type="match status" value="1"/>
</dbReference>
<feature type="region of interest" description="Disordered" evidence="1">
    <location>
        <begin position="251"/>
        <end position="270"/>
    </location>
</feature>
<feature type="transmembrane region" description="Helical" evidence="2">
    <location>
        <begin position="137"/>
        <end position="160"/>
    </location>
</feature>
<feature type="transmembrane region" description="Helical" evidence="2">
    <location>
        <begin position="172"/>
        <end position="193"/>
    </location>
</feature>
<dbReference type="GO" id="GO:0019991">
    <property type="term" value="P:septate junction assembly"/>
    <property type="evidence" value="ECO:0007669"/>
    <property type="project" value="TreeGrafter"/>
</dbReference>
<gene>
    <name evidence="3" type="ORF">Hamer_G021090</name>
</gene>
<evidence type="ECO:0000313" key="3">
    <source>
        <dbReference type="EMBL" id="KAG7159347.1"/>
    </source>
</evidence>
<proteinExistence type="predicted"/>
<dbReference type="GO" id="GO:0060857">
    <property type="term" value="P:establishment of glial blood-brain barrier"/>
    <property type="evidence" value="ECO:0007669"/>
    <property type="project" value="TreeGrafter"/>
</dbReference>
<dbReference type="GO" id="GO:0005886">
    <property type="term" value="C:plasma membrane"/>
    <property type="evidence" value="ECO:0007669"/>
    <property type="project" value="TreeGrafter"/>
</dbReference>
<keyword evidence="2" id="KW-0812">Transmembrane</keyword>
<reference evidence="3" key="1">
    <citation type="journal article" date="2021" name="Sci. Adv.">
        <title>The American lobster genome reveals insights on longevity, neural, and immune adaptations.</title>
        <authorList>
            <person name="Polinski J.M."/>
            <person name="Zimin A.V."/>
            <person name="Clark K.F."/>
            <person name="Kohn A.B."/>
            <person name="Sadowski N."/>
            <person name="Timp W."/>
            <person name="Ptitsyn A."/>
            <person name="Khanna P."/>
            <person name="Romanova D.Y."/>
            <person name="Williams P."/>
            <person name="Greenwood S.J."/>
            <person name="Moroz L.L."/>
            <person name="Walt D.R."/>
            <person name="Bodnar A.G."/>
        </authorList>
    </citation>
    <scope>NUCLEOTIDE SEQUENCE</scope>
    <source>
        <strain evidence="3">GMGI-L3</strain>
    </source>
</reference>
<dbReference type="InterPro" id="IPR031720">
    <property type="entry name" value="DUF4728"/>
</dbReference>
<feature type="transmembrane region" description="Helical" evidence="2">
    <location>
        <begin position="199"/>
        <end position="221"/>
    </location>
</feature>
<dbReference type="Pfam" id="PF15860">
    <property type="entry name" value="DUF4728"/>
    <property type="match status" value="1"/>
</dbReference>
<evidence type="ECO:0000256" key="2">
    <source>
        <dbReference type="SAM" id="Phobius"/>
    </source>
</evidence>
<feature type="transmembrane region" description="Helical" evidence="2">
    <location>
        <begin position="82"/>
        <end position="106"/>
    </location>
</feature>
<keyword evidence="2" id="KW-0472">Membrane</keyword>
<sequence>MSQHRLEVNYLGEPVPHARLMPRLSIAGSIGGLSTTSRLSRVSHATTIRSVATLTETLHTKTGLSIPILPNAFITNVQRGSLIAATYSIIQGLFAIVTGVFDIYALSLAAPGSSHYGFYLFSYDFVYSGSPHVRYSLMLFGGVTAFGGLCMILTSVMLLQGLRKEMEMRLEPWIWCMAIFTIWRSLIIIYASIVNDLVFSYHILMCLFWIIFILGNVYAWLVVHSFYHELCEVTRLEDVARVKMETMSSFTASRPTTPGARSDASAKMIG</sequence>
<organism evidence="3 4">
    <name type="scientific">Homarus americanus</name>
    <name type="common">American lobster</name>
    <dbReference type="NCBI Taxonomy" id="6706"/>
    <lineage>
        <taxon>Eukaryota</taxon>
        <taxon>Metazoa</taxon>
        <taxon>Ecdysozoa</taxon>
        <taxon>Arthropoda</taxon>
        <taxon>Crustacea</taxon>
        <taxon>Multicrustacea</taxon>
        <taxon>Malacostraca</taxon>
        <taxon>Eumalacostraca</taxon>
        <taxon>Eucarida</taxon>
        <taxon>Decapoda</taxon>
        <taxon>Pleocyemata</taxon>
        <taxon>Astacidea</taxon>
        <taxon>Nephropoidea</taxon>
        <taxon>Nephropidae</taxon>
        <taxon>Homarus</taxon>
    </lineage>
</organism>
<dbReference type="EMBL" id="JAHLQT010033419">
    <property type="protein sequence ID" value="KAG7159347.1"/>
    <property type="molecule type" value="Genomic_DNA"/>
</dbReference>
<evidence type="ECO:0000313" key="4">
    <source>
        <dbReference type="Proteomes" id="UP000747542"/>
    </source>
</evidence>
<dbReference type="PANTHER" id="PTHR36694">
    <property type="entry name" value="PASIFLORA 1, ISOFORM A-RELATED"/>
    <property type="match status" value="1"/>
</dbReference>
<keyword evidence="4" id="KW-1185">Reference proteome</keyword>
<dbReference type="OrthoDB" id="6351228at2759"/>
<protein>
    <submittedName>
        <fullName evidence="3">Uncharacterized protein</fullName>
    </submittedName>
</protein>
<dbReference type="GO" id="GO:0035159">
    <property type="term" value="P:regulation of tube length, open tracheal system"/>
    <property type="evidence" value="ECO:0007669"/>
    <property type="project" value="TreeGrafter"/>
</dbReference>
<accession>A0A8J5JJ06</accession>
<keyword evidence="2" id="KW-1133">Transmembrane helix</keyword>